<proteinExistence type="predicted"/>
<reference evidence="1 2" key="1">
    <citation type="journal article" date="2019" name="Sci. Rep.">
        <title>Orb-weaving spider Araneus ventricosus genome elucidates the spidroin gene catalogue.</title>
        <authorList>
            <person name="Kono N."/>
            <person name="Nakamura H."/>
            <person name="Ohtoshi R."/>
            <person name="Moran D.A.P."/>
            <person name="Shinohara A."/>
            <person name="Yoshida Y."/>
            <person name="Fujiwara M."/>
            <person name="Mori M."/>
            <person name="Tomita M."/>
            <person name="Arakawa K."/>
        </authorList>
    </citation>
    <scope>NUCLEOTIDE SEQUENCE [LARGE SCALE GENOMIC DNA]</scope>
</reference>
<organism evidence="1 2">
    <name type="scientific">Araneus ventricosus</name>
    <name type="common">Orbweaver spider</name>
    <name type="synonym">Epeira ventricosa</name>
    <dbReference type="NCBI Taxonomy" id="182803"/>
    <lineage>
        <taxon>Eukaryota</taxon>
        <taxon>Metazoa</taxon>
        <taxon>Ecdysozoa</taxon>
        <taxon>Arthropoda</taxon>
        <taxon>Chelicerata</taxon>
        <taxon>Arachnida</taxon>
        <taxon>Araneae</taxon>
        <taxon>Araneomorphae</taxon>
        <taxon>Entelegynae</taxon>
        <taxon>Araneoidea</taxon>
        <taxon>Araneidae</taxon>
        <taxon>Araneus</taxon>
    </lineage>
</organism>
<sequence length="99" mass="11413">MLPIRASWVALFAFFKQKVDLCKTVNASVSCQSLRRLANSHSDFWSCLHSRQRHPYSAIVTQKLLEEFKWKVSNHQAYSLDLPPSDFNLSPALKYWLGG</sequence>
<dbReference type="Gene3D" id="3.30.420.10">
    <property type="entry name" value="Ribonuclease H-like superfamily/Ribonuclease H"/>
    <property type="match status" value="1"/>
</dbReference>
<gene>
    <name evidence="1" type="ORF">AVEN_155187_1</name>
</gene>
<protein>
    <submittedName>
        <fullName evidence="1">Uncharacterized protein</fullName>
    </submittedName>
</protein>
<dbReference type="Proteomes" id="UP000499080">
    <property type="component" value="Unassembled WGS sequence"/>
</dbReference>
<dbReference type="GO" id="GO:0003676">
    <property type="term" value="F:nucleic acid binding"/>
    <property type="evidence" value="ECO:0007669"/>
    <property type="project" value="InterPro"/>
</dbReference>
<comment type="caution">
    <text evidence="1">The sequence shown here is derived from an EMBL/GenBank/DDBJ whole genome shotgun (WGS) entry which is preliminary data.</text>
</comment>
<dbReference type="AlphaFoldDB" id="A0A4Y2MNV3"/>
<accession>A0A4Y2MNV3</accession>
<evidence type="ECO:0000313" key="1">
    <source>
        <dbReference type="EMBL" id="GBN27296.1"/>
    </source>
</evidence>
<dbReference type="InterPro" id="IPR036397">
    <property type="entry name" value="RNaseH_sf"/>
</dbReference>
<name>A0A4Y2MNV3_ARAVE</name>
<dbReference type="EMBL" id="BGPR01007498">
    <property type="protein sequence ID" value="GBN27296.1"/>
    <property type="molecule type" value="Genomic_DNA"/>
</dbReference>
<dbReference type="OrthoDB" id="9970333at2759"/>
<evidence type="ECO:0000313" key="2">
    <source>
        <dbReference type="Proteomes" id="UP000499080"/>
    </source>
</evidence>
<keyword evidence="2" id="KW-1185">Reference proteome</keyword>